<name>A0AAJ4A520_9BACT</name>
<gene>
    <name evidence="5" type="ORF">FJR47_09070</name>
</gene>
<dbReference type="InterPro" id="IPR013762">
    <property type="entry name" value="Integrase-like_cat_sf"/>
</dbReference>
<protein>
    <recommendedName>
        <fullName evidence="4">Tyr recombinase domain-containing protein</fullName>
    </recommendedName>
</protein>
<dbReference type="Pfam" id="PF00589">
    <property type="entry name" value="Phage_integrase"/>
    <property type="match status" value="1"/>
</dbReference>
<reference evidence="6" key="1">
    <citation type="submission" date="2019-06" db="EMBL/GenBank/DDBJ databases">
        <title>Sulfurimonas gotlandica sp. nov., a chemoautotrophic and psychrotolerant epsilonproteobacterium isolated from a pelagic redoxcline, and an emended description of the genus Sulfurimonas.</title>
        <authorList>
            <person name="Wang S."/>
            <person name="Jiang L."/>
            <person name="Shao Z."/>
        </authorList>
    </citation>
    <scope>NUCLEOTIDE SEQUENCE [LARGE SCALE GENOMIC DNA]</scope>
    <source>
        <strain evidence="6">1-1N</strain>
    </source>
</reference>
<evidence type="ECO:0000256" key="3">
    <source>
        <dbReference type="ARBA" id="ARBA00023172"/>
    </source>
</evidence>
<organism evidence="5 6">
    <name type="scientific">Sulfurimonas xiamenensis</name>
    <dbReference type="NCBI Taxonomy" id="2590021"/>
    <lineage>
        <taxon>Bacteria</taxon>
        <taxon>Pseudomonadati</taxon>
        <taxon>Campylobacterota</taxon>
        <taxon>Epsilonproteobacteria</taxon>
        <taxon>Campylobacterales</taxon>
        <taxon>Sulfurimonadaceae</taxon>
        <taxon>Sulfurimonas</taxon>
    </lineage>
</organism>
<feature type="domain" description="Tyr recombinase" evidence="4">
    <location>
        <begin position="211"/>
        <end position="404"/>
    </location>
</feature>
<dbReference type="GO" id="GO:0006310">
    <property type="term" value="P:DNA recombination"/>
    <property type="evidence" value="ECO:0007669"/>
    <property type="project" value="UniProtKB-KW"/>
</dbReference>
<dbReference type="PROSITE" id="PS51898">
    <property type="entry name" value="TYR_RECOMBINASE"/>
    <property type="match status" value="1"/>
</dbReference>
<dbReference type="PANTHER" id="PTHR30349">
    <property type="entry name" value="PHAGE INTEGRASE-RELATED"/>
    <property type="match status" value="1"/>
</dbReference>
<evidence type="ECO:0000313" key="5">
    <source>
        <dbReference type="EMBL" id="QFR44059.1"/>
    </source>
</evidence>
<dbReference type="GO" id="GO:0003677">
    <property type="term" value="F:DNA binding"/>
    <property type="evidence" value="ECO:0007669"/>
    <property type="project" value="UniProtKB-KW"/>
</dbReference>
<dbReference type="EMBL" id="CP041166">
    <property type="protein sequence ID" value="QFR44059.1"/>
    <property type="molecule type" value="Genomic_DNA"/>
</dbReference>
<dbReference type="Proteomes" id="UP000326061">
    <property type="component" value="Chromosome"/>
</dbReference>
<keyword evidence="2" id="KW-0238">DNA-binding</keyword>
<dbReference type="AlphaFoldDB" id="A0AAJ4A520"/>
<accession>A0AAJ4A520</accession>
<dbReference type="InterPro" id="IPR050090">
    <property type="entry name" value="Tyrosine_recombinase_XerCD"/>
</dbReference>
<dbReference type="RefSeq" id="WP_152300119.1">
    <property type="nucleotide sequence ID" value="NZ_CP041166.1"/>
</dbReference>
<keyword evidence="3" id="KW-0233">DNA recombination</keyword>
<keyword evidence="6" id="KW-1185">Reference proteome</keyword>
<dbReference type="InterPro" id="IPR011010">
    <property type="entry name" value="DNA_brk_join_enz"/>
</dbReference>
<sequence>MGMEIEEGKYVSVGHSILVRKSKNGDYTYYHNYRDKETKKPKRRKLFTKSLHSNKNIKDCIRMIEVKEEVEENSFNTPNSTYTLNILAENYFNSRKIQMISKLKQEYNYLSNDEFFENEIIKRKLTNLKSESQKYNKNVSNSKIAKMNFDSITKVDINRFVDLELTNNNLSQKSVSVIVSLIKTIVNKGMEQEYISINPFQYIKVKNPKRTRVRYLNTEELKLLLNKCKEYESNFNVYLSVYLAVLTAGRARTILNIQKKDIDIKNKQIRLNNFKSSKYYVIQLNKESIEWLDKKILKNINGNDYLIQPTNENDRKIPQQPLCEIPEKVYEIMDELFNQNLDKSNNNDRDFVVNFHTLRRSVATNLALQGSNIYDIMTLLNHSSIKQTEDYLSLNNNSLSTETNKLLSSIFD</sequence>
<dbReference type="InterPro" id="IPR010998">
    <property type="entry name" value="Integrase_recombinase_N"/>
</dbReference>
<evidence type="ECO:0000256" key="1">
    <source>
        <dbReference type="ARBA" id="ARBA00008857"/>
    </source>
</evidence>
<dbReference type="KEGG" id="suln:FJR47_09070"/>
<dbReference type="SUPFAM" id="SSF56349">
    <property type="entry name" value="DNA breaking-rejoining enzymes"/>
    <property type="match status" value="1"/>
</dbReference>
<dbReference type="Gene3D" id="1.10.443.10">
    <property type="entry name" value="Intergrase catalytic core"/>
    <property type="match status" value="1"/>
</dbReference>
<proteinExistence type="inferred from homology"/>
<dbReference type="InterPro" id="IPR002104">
    <property type="entry name" value="Integrase_catalytic"/>
</dbReference>
<dbReference type="Gene3D" id="1.10.150.130">
    <property type="match status" value="1"/>
</dbReference>
<evidence type="ECO:0000256" key="2">
    <source>
        <dbReference type="ARBA" id="ARBA00023125"/>
    </source>
</evidence>
<evidence type="ECO:0000259" key="4">
    <source>
        <dbReference type="PROSITE" id="PS51898"/>
    </source>
</evidence>
<evidence type="ECO:0000313" key="6">
    <source>
        <dbReference type="Proteomes" id="UP000326061"/>
    </source>
</evidence>
<dbReference type="PANTHER" id="PTHR30349:SF64">
    <property type="entry name" value="PROPHAGE INTEGRASE INTD-RELATED"/>
    <property type="match status" value="1"/>
</dbReference>
<dbReference type="GO" id="GO:0015074">
    <property type="term" value="P:DNA integration"/>
    <property type="evidence" value="ECO:0007669"/>
    <property type="project" value="InterPro"/>
</dbReference>
<comment type="similarity">
    <text evidence="1">Belongs to the 'phage' integrase family.</text>
</comment>